<comment type="caution">
    <text evidence="7">The sequence shown here is derived from an EMBL/GenBank/DDBJ whole genome shotgun (WGS) entry which is preliminary data.</text>
</comment>
<dbReference type="CDD" id="cd06662">
    <property type="entry name" value="SURF1"/>
    <property type="match status" value="1"/>
</dbReference>
<feature type="transmembrane region" description="Helical" evidence="6">
    <location>
        <begin position="15"/>
        <end position="36"/>
    </location>
</feature>
<comment type="subcellular location">
    <subcellularLocation>
        <location evidence="6">Cell membrane</location>
        <topology evidence="6">Multi-pass membrane protein</topology>
    </subcellularLocation>
    <subcellularLocation>
        <location evidence="1">Membrane</location>
    </subcellularLocation>
</comment>
<dbReference type="EMBL" id="PQWY01000004">
    <property type="protein sequence ID" value="PPK32761.1"/>
    <property type="molecule type" value="Genomic_DNA"/>
</dbReference>
<gene>
    <name evidence="7" type="ORF">C3928_02720</name>
</gene>
<name>A0A2S6F5T4_LEGPN</name>
<evidence type="ECO:0000256" key="1">
    <source>
        <dbReference type="ARBA" id="ARBA00004370"/>
    </source>
</evidence>
<protein>
    <recommendedName>
        <fullName evidence="6">SURF1-like protein</fullName>
    </recommendedName>
</protein>
<evidence type="ECO:0000313" key="8">
    <source>
        <dbReference type="Proteomes" id="UP000239239"/>
    </source>
</evidence>
<keyword evidence="6" id="KW-1003">Cell membrane</keyword>
<dbReference type="InterPro" id="IPR002994">
    <property type="entry name" value="Surf1/Shy1"/>
</dbReference>
<reference evidence="7 8" key="1">
    <citation type="submission" date="2018-02" db="EMBL/GenBank/DDBJ databases">
        <title>Draft genome sequences of four Legionella pneumophila clinical strains isolated in Ontario.</title>
        <authorList>
            <person name="Fortuna A."/>
            <person name="Ramnarine R."/>
            <person name="Li A."/>
            <person name="Frantz C."/>
            <person name="Mallo G."/>
        </authorList>
    </citation>
    <scope>NUCLEOTIDE SEQUENCE [LARGE SCALE GENOMIC DNA]</scope>
    <source>
        <strain evidence="7 8">LG61</strain>
    </source>
</reference>
<dbReference type="PANTHER" id="PTHR23427">
    <property type="entry name" value="SURFEIT LOCUS PROTEIN"/>
    <property type="match status" value="1"/>
</dbReference>
<dbReference type="Pfam" id="PF02104">
    <property type="entry name" value="SURF1"/>
    <property type="match status" value="1"/>
</dbReference>
<dbReference type="AlphaFoldDB" id="A0A2S6F5T4"/>
<proteinExistence type="inferred from homology"/>
<dbReference type="Proteomes" id="UP000239239">
    <property type="component" value="Unassembled WGS sequence"/>
</dbReference>
<keyword evidence="5 6" id="KW-0472">Membrane</keyword>
<keyword evidence="3 6" id="KW-0812">Transmembrane</keyword>
<evidence type="ECO:0000313" key="7">
    <source>
        <dbReference type="EMBL" id="PPK32761.1"/>
    </source>
</evidence>
<evidence type="ECO:0000256" key="5">
    <source>
        <dbReference type="ARBA" id="ARBA00023136"/>
    </source>
</evidence>
<sequence length="242" mass="28452">MPSLTCFNFRFTSNWPMLILAVFFFFLFICLGFWQIHRADEKTEMIAAQQALAKQEPIIWKPGQKLPEQYQRISLEGTFLPELFLLDNQHYQHQFGYDVVSPLLLADDSIVMVDRGWVSGDITRRTFPNVQTPHGRVKLLGAVYFPSKKQWVLGPSFEEKENKVTILELIDEEILKQLLQKKVYPFIIRLDKNEPFGFVREWEIVSMPPQRHFAYAIQWFAMALVILIIFVILNLKKNEKTI</sequence>
<dbReference type="GO" id="GO:0005886">
    <property type="term" value="C:plasma membrane"/>
    <property type="evidence" value="ECO:0007669"/>
    <property type="project" value="UniProtKB-SubCell"/>
</dbReference>
<accession>A0A2S6F5T4</accession>
<dbReference type="OrthoDB" id="9789940at2"/>
<dbReference type="PANTHER" id="PTHR23427:SF2">
    <property type="entry name" value="SURFEIT LOCUS PROTEIN 1"/>
    <property type="match status" value="1"/>
</dbReference>
<dbReference type="PROSITE" id="PS50895">
    <property type="entry name" value="SURF1"/>
    <property type="match status" value="1"/>
</dbReference>
<evidence type="ECO:0000256" key="3">
    <source>
        <dbReference type="ARBA" id="ARBA00022692"/>
    </source>
</evidence>
<dbReference type="RefSeq" id="WP_027228927.1">
    <property type="nucleotide sequence ID" value="NZ_CP017601.1"/>
</dbReference>
<evidence type="ECO:0000256" key="6">
    <source>
        <dbReference type="RuleBase" id="RU363076"/>
    </source>
</evidence>
<keyword evidence="4 6" id="KW-1133">Transmembrane helix</keyword>
<dbReference type="InterPro" id="IPR045214">
    <property type="entry name" value="Surf1/Surf4"/>
</dbReference>
<comment type="similarity">
    <text evidence="2 6">Belongs to the SURF1 family.</text>
</comment>
<evidence type="ECO:0000256" key="2">
    <source>
        <dbReference type="ARBA" id="ARBA00007165"/>
    </source>
</evidence>
<feature type="transmembrane region" description="Helical" evidence="6">
    <location>
        <begin position="213"/>
        <end position="233"/>
    </location>
</feature>
<organism evidence="7 8">
    <name type="scientific">Legionella pneumophila</name>
    <dbReference type="NCBI Taxonomy" id="446"/>
    <lineage>
        <taxon>Bacteria</taxon>
        <taxon>Pseudomonadati</taxon>
        <taxon>Pseudomonadota</taxon>
        <taxon>Gammaproteobacteria</taxon>
        <taxon>Legionellales</taxon>
        <taxon>Legionellaceae</taxon>
        <taxon>Legionella</taxon>
    </lineage>
</organism>
<evidence type="ECO:0000256" key="4">
    <source>
        <dbReference type="ARBA" id="ARBA00022989"/>
    </source>
</evidence>